<dbReference type="Pfam" id="PF14016">
    <property type="entry name" value="DUF4232"/>
    <property type="match status" value="1"/>
</dbReference>
<name>A0A4R8XNM7_9MICO</name>
<feature type="signal peptide" evidence="2">
    <location>
        <begin position="1"/>
        <end position="30"/>
    </location>
</feature>
<feature type="chain" id="PRO_5038448977" evidence="2">
    <location>
        <begin position="31"/>
        <end position="223"/>
    </location>
</feature>
<feature type="domain" description="DUF4232" evidence="3">
    <location>
        <begin position="80"/>
        <end position="200"/>
    </location>
</feature>
<dbReference type="InterPro" id="IPR025326">
    <property type="entry name" value="DUF4232"/>
</dbReference>
<dbReference type="OrthoDB" id="5120401at2"/>
<accession>A0A4R8XNM7</accession>
<organism evidence="4 5">
    <name type="scientific">Cryobacterium cheniae</name>
    <dbReference type="NCBI Taxonomy" id="1259262"/>
    <lineage>
        <taxon>Bacteria</taxon>
        <taxon>Bacillati</taxon>
        <taxon>Actinomycetota</taxon>
        <taxon>Actinomycetes</taxon>
        <taxon>Micrococcales</taxon>
        <taxon>Microbacteriaceae</taxon>
        <taxon>Cryobacterium</taxon>
    </lineage>
</organism>
<protein>
    <submittedName>
        <fullName evidence="4">DUF4232 domain-containing protein</fullName>
    </submittedName>
</protein>
<evidence type="ECO:0000313" key="5">
    <source>
        <dbReference type="Proteomes" id="UP000298433"/>
    </source>
</evidence>
<dbReference type="Proteomes" id="UP000298433">
    <property type="component" value="Unassembled WGS sequence"/>
</dbReference>
<feature type="region of interest" description="Disordered" evidence="1">
    <location>
        <begin position="31"/>
        <end position="83"/>
    </location>
</feature>
<keyword evidence="5" id="KW-1185">Reference proteome</keyword>
<evidence type="ECO:0000259" key="3">
    <source>
        <dbReference type="Pfam" id="PF14016"/>
    </source>
</evidence>
<dbReference type="AlphaFoldDB" id="A0A4R8XNM7"/>
<reference evidence="4 5" key="1">
    <citation type="submission" date="2019-03" db="EMBL/GenBank/DDBJ databases">
        <title>Genomics of glacier-inhabiting Cryobacterium strains.</title>
        <authorList>
            <person name="Liu Q."/>
            <person name="Xin Y.-H."/>
        </authorList>
    </citation>
    <scope>NUCLEOTIDE SEQUENCE [LARGE SCALE GENOMIC DNA]</scope>
    <source>
        <strain evidence="4 5">TMT2-48-2</strain>
    </source>
</reference>
<dbReference type="PROSITE" id="PS51257">
    <property type="entry name" value="PROKAR_LIPOPROTEIN"/>
    <property type="match status" value="1"/>
</dbReference>
<evidence type="ECO:0000256" key="2">
    <source>
        <dbReference type="SAM" id="SignalP"/>
    </source>
</evidence>
<sequence length="223" mass="22072">MTGMRSRGWPAAAGLVCVAAVMLLTGCAPPVSGPASGTARPGTTPTAGSTARTTAPATAAPSATQSATPDPAGPADPGTCAPNQLELSLQSRPQDSGAGNFYWDLRLANTGSAACTVEGYPVVSLVGSTSGTPIGAVSGTEPGRWYTVTVVELAPGASAYSLLHLGQAGAYSCPLVPVAALDVALPGWDTASRVPTPNPIEGCDDDSTVLVRTGPLAPAPVTF</sequence>
<comment type="caution">
    <text evidence="4">The sequence shown here is derived from an EMBL/GenBank/DDBJ whole genome shotgun (WGS) entry which is preliminary data.</text>
</comment>
<gene>
    <name evidence="4" type="ORF">E3T23_12970</name>
</gene>
<dbReference type="EMBL" id="SOGN01000053">
    <property type="protein sequence ID" value="TFC77828.1"/>
    <property type="molecule type" value="Genomic_DNA"/>
</dbReference>
<evidence type="ECO:0000256" key="1">
    <source>
        <dbReference type="SAM" id="MobiDB-lite"/>
    </source>
</evidence>
<feature type="compositionally biased region" description="Low complexity" evidence="1">
    <location>
        <begin position="33"/>
        <end position="82"/>
    </location>
</feature>
<keyword evidence="2" id="KW-0732">Signal</keyword>
<dbReference type="RefSeq" id="WP_134370846.1">
    <property type="nucleotide sequence ID" value="NZ_SOGN01000053.1"/>
</dbReference>
<proteinExistence type="predicted"/>
<evidence type="ECO:0000313" key="4">
    <source>
        <dbReference type="EMBL" id="TFC77828.1"/>
    </source>
</evidence>